<evidence type="ECO:0000256" key="3">
    <source>
        <dbReference type="ARBA" id="ARBA00022737"/>
    </source>
</evidence>
<dbReference type="GeneID" id="108682672"/>
<evidence type="ECO:0000256" key="4">
    <source>
        <dbReference type="ARBA" id="ARBA00022771"/>
    </source>
</evidence>
<feature type="compositionally biased region" description="Low complexity" evidence="9">
    <location>
        <begin position="113"/>
        <end position="124"/>
    </location>
</feature>
<dbReference type="OrthoDB" id="4748970at2759"/>
<feature type="compositionally biased region" description="Low complexity" evidence="9">
    <location>
        <begin position="359"/>
        <end position="370"/>
    </location>
</feature>
<dbReference type="FunFam" id="3.30.160.60:FF:000021">
    <property type="entry name" value="Basic krueppel-like factor 3"/>
    <property type="match status" value="1"/>
</dbReference>
<evidence type="ECO:0000256" key="9">
    <source>
        <dbReference type="SAM" id="MobiDB-lite"/>
    </source>
</evidence>
<reference evidence="12" key="1">
    <citation type="submission" date="2025-08" db="UniProtKB">
        <authorList>
            <consortium name="RefSeq"/>
        </authorList>
    </citation>
    <scope>IDENTIFICATION</scope>
    <source>
        <tissue evidence="12">Whole organism</tissue>
    </source>
</reference>
<evidence type="ECO:0000256" key="5">
    <source>
        <dbReference type="ARBA" id="ARBA00022833"/>
    </source>
</evidence>
<dbReference type="Gene3D" id="3.30.160.60">
    <property type="entry name" value="Classic Zinc Finger"/>
    <property type="match status" value="3"/>
</dbReference>
<evidence type="ECO:0000313" key="11">
    <source>
        <dbReference type="Proteomes" id="UP000694843"/>
    </source>
</evidence>
<feature type="domain" description="C2H2-type" evidence="10">
    <location>
        <begin position="538"/>
        <end position="565"/>
    </location>
</feature>
<dbReference type="FunFam" id="3.30.160.60:FF:000875">
    <property type="entry name" value="zinc finger protein 236 isoform X7"/>
    <property type="match status" value="1"/>
</dbReference>
<dbReference type="AlphaFoldDB" id="A0A8B7PMF1"/>
<keyword evidence="11" id="KW-1185">Reference proteome</keyword>
<feature type="domain" description="C2H2-type" evidence="10">
    <location>
        <begin position="478"/>
        <end position="507"/>
    </location>
</feature>
<proteinExistence type="predicted"/>
<dbReference type="PANTHER" id="PTHR23235:SF166">
    <property type="entry name" value="DENDRITIC ARBOR REDUCTION PROTEIN 1"/>
    <property type="match status" value="1"/>
</dbReference>
<dbReference type="PROSITE" id="PS50157">
    <property type="entry name" value="ZINC_FINGER_C2H2_2"/>
    <property type="match status" value="3"/>
</dbReference>
<feature type="compositionally biased region" description="Low complexity" evidence="9">
    <location>
        <begin position="434"/>
        <end position="454"/>
    </location>
</feature>
<sequence>MNELSHYVRIRKELDKFLSEELQMEEMQPPPTAIQETLHQEPEEEQQSHIQPRRTSASQIDEFFDADIAVDANLWSVDVEAVVAAPDQDVGKYVCNRSSLGSKEESWNTDDLTSSNNSSYSKGSSTYVSPVSLRNIMDDEVFIKPEPVENRLAMWEDVTSSVRHLDPEESNHVQLGSSAPASLGFHPPNVPSHHHQQFHQSLHGQYHATVSINHDVSSQYPSSCYHSASSSSSSALDVKLEDHASPRAPMVSSDMPGLLTSPSPPLIRSSMSSCSASMPMHYRYSQSSKSTNASLTHTGVPVASVHRIYTPPTPPSSDHGSPGDLHAQFPPHFSMGPRRTPPPPYSVAASPTSTPRVHPAPVVSAPTSSPGHRHIPPNYCSPGLQQRLQPSPARRDCNQATTSANPNLVIPMGAARRGSFSASSVPQASGSRSLLLPRRGGSPAGRSSASLPPSIMSNNAPPKYSRRNNPELEKRRIHHCDFPGCMKVYTKSSHLKAHQRIHTGEKPYRCHWPECQWRFARSDELTRHYRKHTGAKPFKCRVCERAFARSDHLALHMKRHMPKPGKTAAAGVAAASVAGVTSASTSSVATAATVAAPDNTAAASSS</sequence>
<comment type="subcellular location">
    <subcellularLocation>
        <location evidence="1">Nucleus</location>
    </subcellularLocation>
</comment>
<feature type="region of interest" description="Disordered" evidence="9">
    <location>
        <begin position="166"/>
        <end position="202"/>
    </location>
</feature>
<dbReference type="InterPro" id="IPR013087">
    <property type="entry name" value="Znf_C2H2_type"/>
</dbReference>
<dbReference type="FunFam" id="3.30.160.60:FF:000018">
    <property type="entry name" value="Krueppel-like factor 15"/>
    <property type="match status" value="1"/>
</dbReference>
<feature type="region of interest" description="Disordered" evidence="9">
    <location>
        <begin position="306"/>
        <end position="405"/>
    </location>
</feature>
<dbReference type="PROSITE" id="PS00028">
    <property type="entry name" value="ZINC_FINGER_C2H2_1"/>
    <property type="match status" value="3"/>
</dbReference>
<keyword evidence="5" id="KW-0862">Zinc</keyword>
<dbReference type="SMART" id="SM00355">
    <property type="entry name" value="ZnF_C2H2"/>
    <property type="match status" value="3"/>
</dbReference>
<dbReference type="OMA" id="ISNCHAV"/>
<keyword evidence="3" id="KW-0677">Repeat</keyword>
<protein>
    <submittedName>
        <fullName evidence="12">Krueppel-like factor 12</fullName>
    </submittedName>
</protein>
<evidence type="ECO:0000256" key="6">
    <source>
        <dbReference type="ARBA" id="ARBA00023125"/>
    </source>
</evidence>
<keyword evidence="7" id="KW-0539">Nucleus</keyword>
<feature type="region of interest" description="Disordered" evidence="9">
    <location>
        <begin position="102"/>
        <end position="124"/>
    </location>
</feature>
<dbReference type="GO" id="GO:0000978">
    <property type="term" value="F:RNA polymerase II cis-regulatory region sequence-specific DNA binding"/>
    <property type="evidence" value="ECO:0007669"/>
    <property type="project" value="TreeGrafter"/>
</dbReference>
<evidence type="ECO:0000256" key="7">
    <source>
        <dbReference type="ARBA" id="ARBA00023242"/>
    </source>
</evidence>
<dbReference type="GO" id="GO:0000981">
    <property type="term" value="F:DNA-binding transcription factor activity, RNA polymerase II-specific"/>
    <property type="evidence" value="ECO:0007669"/>
    <property type="project" value="TreeGrafter"/>
</dbReference>
<keyword evidence="2" id="KW-0479">Metal-binding</keyword>
<dbReference type="GO" id="GO:0005634">
    <property type="term" value="C:nucleus"/>
    <property type="evidence" value="ECO:0007669"/>
    <property type="project" value="UniProtKB-SubCell"/>
</dbReference>
<dbReference type="Pfam" id="PF00096">
    <property type="entry name" value="zf-C2H2"/>
    <property type="match status" value="2"/>
</dbReference>
<evidence type="ECO:0000256" key="8">
    <source>
        <dbReference type="PROSITE-ProRule" id="PRU00042"/>
    </source>
</evidence>
<dbReference type="SUPFAM" id="SSF57667">
    <property type="entry name" value="beta-beta-alpha zinc fingers"/>
    <property type="match status" value="2"/>
</dbReference>
<feature type="region of interest" description="Disordered" evidence="9">
    <location>
        <begin position="24"/>
        <end position="56"/>
    </location>
</feature>
<evidence type="ECO:0000259" key="10">
    <source>
        <dbReference type="PROSITE" id="PS50157"/>
    </source>
</evidence>
<name>A0A8B7PMF1_HYAAZ</name>
<dbReference type="RefSeq" id="XP_018027374.2">
    <property type="nucleotide sequence ID" value="XM_018171885.2"/>
</dbReference>
<feature type="region of interest" description="Disordered" evidence="9">
    <location>
        <begin position="420"/>
        <end position="468"/>
    </location>
</feature>
<dbReference type="InterPro" id="IPR036236">
    <property type="entry name" value="Znf_C2H2_sf"/>
</dbReference>
<evidence type="ECO:0000256" key="2">
    <source>
        <dbReference type="ARBA" id="ARBA00022723"/>
    </source>
</evidence>
<dbReference type="PANTHER" id="PTHR23235">
    <property type="entry name" value="KRUEPPEL-LIKE TRANSCRIPTION FACTOR"/>
    <property type="match status" value="1"/>
</dbReference>
<keyword evidence="6" id="KW-0238">DNA-binding</keyword>
<evidence type="ECO:0000313" key="12">
    <source>
        <dbReference type="RefSeq" id="XP_018027374.2"/>
    </source>
</evidence>
<dbReference type="KEGG" id="hazt:108682672"/>
<keyword evidence="4 8" id="KW-0863">Zinc-finger</keyword>
<feature type="domain" description="C2H2-type" evidence="10">
    <location>
        <begin position="508"/>
        <end position="537"/>
    </location>
</feature>
<gene>
    <name evidence="12" type="primary">LOC108682672</name>
</gene>
<dbReference type="Proteomes" id="UP000694843">
    <property type="component" value="Unplaced"/>
</dbReference>
<evidence type="ECO:0000256" key="1">
    <source>
        <dbReference type="ARBA" id="ARBA00004123"/>
    </source>
</evidence>
<dbReference type="GO" id="GO:0008270">
    <property type="term" value="F:zinc ion binding"/>
    <property type="evidence" value="ECO:0007669"/>
    <property type="project" value="UniProtKB-KW"/>
</dbReference>
<accession>A0A8B7PMF1</accession>
<organism evidence="11 12">
    <name type="scientific">Hyalella azteca</name>
    <name type="common">Amphipod</name>
    <dbReference type="NCBI Taxonomy" id="294128"/>
    <lineage>
        <taxon>Eukaryota</taxon>
        <taxon>Metazoa</taxon>
        <taxon>Ecdysozoa</taxon>
        <taxon>Arthropoda</taxon>
        <taxon>Crustacea</taxon>
        <taxon>Multicrustacea</taxon>
        <taxon>Malacostraca</taxon>
        <taxon>Eumalacostraca</taxon>
        <taxon>Peracarida</taxon>
        <taxon>Amphipoda</taxon>
        <taxon>Senticaudata</taxon>
        <taxon>Talitrida</taxon>
        <taxon>Talitroidea</taxon>
        <taxon>Hyalellidae</taxon>
        <taxon>Hyalella</taxon>
    </lineage>
</organism>